<keyword evidence="2" id="KW-0833">Ubl conjugation pathway</keyword>
<gene>
    <name evidence="3" type="ORF">FHL15_009448</name>
</gene>
<reference evidence="4" key="1">
    <citation type="submission" date="2019-06" db="EMBL/GenBank/DDBJ databases">
        <title>Draft genome sequence of the griseofulvin-producing fungus Xylaria cubensis strain G536.</title>
        <authorList>
            <person name="Mead M.E."/>
            <person name="Raja H.A."/>
            <person name="Steenwyk J.L."/>
            <person name="Knowles S.L."/>
            <person name="Oberlies N.H."/>
            <person name="Rokas A."/>
        </authorList>
    </citation>
    <scope>NUCLEOTIDE SEQUENCE [LARGE SCALE GENOMIC DNA]</scope>
    <source>
        <strain evidence="4">G536</strain>
    </source>
</reference>
<accession>A0A553HP06</accession>
<evidence type="ECO:0000313" key="4">
    <source>
        <dbReference type="Proteomes" id="UP000319160"/>
    </source>
</evidence>
<dbReference type="STRING" id="2512241.A0A553HP06"/>
<organism evidence="3 4">
    <name type="scientific">Xylaria flabelliformis</name>
    <dbReference type="NCBI Taxonomy" id="2512241"/>
    <lineage>
        <taxon>Eukaryota</taxon>
        <taxon>Fungi</taxon>
        <taxon>Dikarya</taxon>
        <taxon>Ascomycota</taxon>
        <taxon>Pezizomycotina</taxon>
        <taxon>Sordariomycetes</taxon>
        <taxon>Xylariomycetidae</taxon>
        <taxon>Xylariales</taxon>
        <taxon>Xylariaceae</taxon>
        <taxon>Xylaria</taxon>
    </lineage>
</organism>
<name>A0A553HP06_9PEZI</name>
<protein>
    <submittedName>
        <fullName evidence="3">Uncharacterized protein</fullName>
    </submittedName>
</protein>
<keyword evidence="4" id="KW-1185">Reference proteome</keyword>
<dbReference type="Proteomes" id="UP000319160">
    <property type="component" value="Unassembled WGS sequence"/>
</dbReference>
<comment type="pathway">
    <text evidence="1">Protein modification; protein ubiquitination.</text>
</comment>
<comment type="caution">
    <text evidence="3">The sequence shown here is derived from an EMBL/GenBank/DDBJ whole genome shotgun (WGS) entry which is preliminary data.</text>
</comment>
<dbReference type="GO" id="GO:0016567">
    <property type="term" value="P:protein ubiquitination"/>
    <property type="evidence" value="ECO:0007669"/>
    <property type="project" value="UniProtKB-UniPathway"/>
</dbReference>
<dbReference type="UniPathway" id="UPA00143"/>
<sequence length="364" mass="41556">MVIARYDTRRGCIEGYQLLATRSRDGSEPWVADPTVHIHYFEPNVKLHLDKPILQFDVDSLENLMRLSLSSSDSSTRPGRRFFPEHPMRYSHGSDPRFSTFMLAKPLEIRDLPPHVGDRFPYGLVWPPPAIPAAHRVLGHPADIAGSPTHELMTSPKWRPFNRSEVSDMTFRIRQWMELGPPTIGFHIGEEIVTYSTIDPALYTPTPERPWRGIWVGDYSAHGCEFLLINQPDVDGESYNEPLMKRESESDGEFRARFLSERVYKGRLEAIKLTGDPNVPRGEYTFLANDLGEDGFVRIAQGPPFQGARIVKSQGHIANIGFSGDKYIESQLILISHNRLAQYWVDFGHISFFERVDIDRLLIP</sequence>
<evidence type="ECO:0000256" key="2">
    <source>
        <dbReference type="ARBA" id="ARBA00022786"/>
    </source>
</evidence>
<dbReference type="EMBL" id="VFLP01000064">
    <property type="protein sequence ID" value="TRX89698.1"/>
    <property type="molecule type" value="Genomic_DNA"/>
</dbReference>
<dbReference type="InterPro" id="IPR045048">
    <property type="entry name" value="FBXO31/39"/>
</dbReference>
<dbReference type="Pfam" id="PF12014">
    <property type="entry name" value="Cyclin_D1_bind"/>
    <property type="match status" value="1"/>
</dbReference>
<evidence type="ECO:0000256" key="1">
    <source>
        <dbReference type="ARBA" id="ARBA00004906"/>
    </source>
</evidence>
<dbReference type="PANTHER" id="PTHR10706">
    <property type="entry name" value="F-BOX FAMILY PROTEIN"/>
    <property type="match status" value="1"/>
</dbReference>
<dbReference type="AlphaFoldDB" id="A0A553HP06"/>
<proteinExistence type="predicted"/>
<dbReference type="OrthoDB" id="722566at2759"/>
<dbReference type="PANTHER" id="PTHR10706:SF130">
    <property type="entry name" value="F-BOX ONLY PROTEIN 31"/>
    <property type="match status" value="1"/>
</dbReference>
<evidence type="ECO:0000313" key="3">
    <source>
        <dbReference type="EMBL" id="TRX89698.1"/>
    </source>
</evidence>